<dbReference type="EMBL" id="BHEO01000002">
    <property type="protein sequence ID" value="GBU03563.1"/>
    <property type="molecule type" value="Genomic_DNA"/>
</dbReference>
<name>A0A4R3JQN1_9FIRM</name>
<evidence type="ECO:0000259" key="2">
    <source>
        <dbReference type="PROSITE" id="PS51746"/>
    </source>
</evidence>
<feature type="domain" description="PPM-type phosphatase" evidence="2">
    <location>
        <begin position="273"/>
        <end position="465"/>
    </location>
</feature>
<dbReference type="SMART" id="SM00332">
    <property type="entry name" value="PP2Cc"/>
    <property type="match status" value="1"/>
</dbReference>
<reference evidence="3 6" key="1">
    <citation type="journal article" date="2018" name="Int. J. Syst. Evol. Microbiol.">
        <title>Draft Genome Sequence of Faecalimonas umbilicata JCM 30896T, an Acetate-Producing Bacterium Isolated from Human Feces.</title>
        <authorList>
            <person name="Sakamoto M."/>
            <person name="Ikeyama N."/>
            <person name="Yuki M."/>
            <person name="Ohkuma M."/>
        </authorList>
    </citation>
    <scope>NUCLEOTIDE SEQUENCE [LARGE SCALE GENOMIC DNA]</scope>
    <source>
        <strain evidence="3 6">EGH7</strain>
    </source>
</reference>
<dbReference type="Pfam" id="PF07228">
    <property type="entry name" value="SpoIIE"/>
    <property type="match status" value="1"/>
</dbReference>
<dbReference type="RefSeq" id="WP_008977586.1">
    <property type="nucleotide sequence ID" value="NZ_BHEO01000002.1"/>
</dbReference>
<protein>
    <submittedName>
        <fullName evidence="4">Stage II sporulation protein E</fullName>
    </submittedName>
</protein>
<reference evidence="4 5" key="2">
    <citation type="submission" date="2019-03" db="EMBL/GenBank/DDBJ databases">
        <title>Genomic Encyclopedia of Type Strains, Phase IV (KMG-IV): sequencing the most valuable type-strain genomes for metagenomic binning, comparative biology and taxonomic classification.</title>
        <authorList>
            <person name="Goeker M."/>
        </authorList>
    </citation>
    <scope>NUCLEOTIDE SEQUENCE [LARGE SCALE GENOMIC DNA]</scope>
    <source>
        <strain evidence="4 5">DSM 103426</strain>
    </source>
</reference>
<accession>A0A4R3JQN1</accession>
<sequence>MEKAGMGQAGISGPYAVQIGKLADSLEHLSKVFLKLERQKQVFTKDELQEMFFQVEESVCTKCDHMERCWGEDYVHTYQLGYEVLHAIEEYGKELNLETKRKLQKKCVMAPKFQSALIEVFHEAKQNMLWSNRLVKNREGCAVQMDLFAQIIKSTAKEFEDSILIDVRMEKKIRKRLQKIGVKVLDMTFLCTERGKHEIHLNAKAVQDVGVETKEMIQIISRTYGRKFVFEEQSRTMLGKEYEPYVCIEPYQFHIMQGVAKIGKGRDTISGDSFLEVAMPGGRVASALSDGMGSGRKAFQESAMVVELLEELLTSGFPGELAIQMINTALVMGREEIHFSTVDMGIFDRYTGECEFLKVGASTTFIKYRNGVERLSSTSLPIGVLHNLEIDMVKRTLRSGEFVVMMTDGVLDALPVVEQEMLMETIIGGMKLVNPKEMAQYILDQVLAFTGETPKDDMTVLVAGVWKG</sequence>
<dbReference type="PANTHER" id="PTHR43156:SF2">
    <property type="entry name" value="STAGE II SPORULATION PROTEIN E"/>
    <property type="match status" value="1"/>
</dbReference>
<dbReference type="AlphaFoldDB" id="A0A4R3JQN1"/>
<dbReference type="EMBL" id="SLZV01000005">
    <property type="protein sequence ID" value="TCS69067.1"/>
    <property type="molecule type" value="Genomic_DNA"/>
</dbReference>
<dbReference type="InterPro" id="IPR036457">
    <property type="entry name" value="PPM-type-like_dom_sf"/>
</dbReference>
<dbReference type="InterPro" id="IPR052016">
    <property type="entry name" value="Bact_Sigma-Reg"/>
</dbReference>
<dbReference type="Pfam" id="PF19732">
    <property type="entry name" value="SpoIIE_N"/>
    <property type="match status" value="1"/>
</dbReference>
<keyword evidence="6" id="KW-1185">Reference proteome</keyword>
<proteinExistence type="predicted"/>
<dbReference type="Proteomes" id="UP000702954">
    <property type="component" value="Unassembled WGS sequence"/>
</dbReference>
<comment type="caution">
    <text evidence="4">The sequence shown here is derived from an EMBL/GenBank/DDBJ whole genome shotgun (WGS) entry which is preliminary data.</text>
</comment>
<evidence type="ECO:0000313" key="5">
    <source>
        <dbReference type="Proteomes" id="UP000294613"/>
    </source>
</evidence>
<evidence type="ECO:0000313" key="6">
    <source>
        <dbReference type="Proteomes" id="UP000702954"/>
    </source>
</evidence>
<keyword evidence="1" id="KW-0378">Hydrolase</keyword>
<evidence type="ECO:0000313" key="3">
    <source>
        <dbReference type="EMBL" id="GBU03563.1"/>
    </source>
</evidence>
<organism evidence="4 5">
    <name type="scientific">Faecalimonas umbilicata</name>
    <dbReference type="NCBI Taxonomy" id="1912855"/>
    <lineage>
        <taxon>Bacteria</taxon>
        <taxon>Bacillati</taxon>
        <taxon>Bacillota</taxon>
        <taxon>Clostridia</taxon>
        <taxon>Lachnospirales</taxon>
        <taxon>Lachnospiraceae</taxon>
        <taxon>Faecalimonas</taxon>
    </lineage>
</organism>
<dbReference type="PROSITE" id="PS51746">
    <property type="entry name" value="PPM_2"/>
    <property type="match status" value="1"/>
</dbReference>
<evidence type="ECO:0000313" key="4">
    <source>
        <dbReference type="EMBL" id="TCS69067.1"/>
    </source>
</evidence>
<evidence type="ECO:0000256" key="1">
    <source>
        <dbReference type="ARBA" id="ARBA00022801"/>
    </source>
</evidence>
<dbReference type="PANTHER" id="PTHR43156">
    <property type="entry name" value="STAGE II SPORULATION PROTEIN E-RELATED"/>
    <property type="match status" value="1"/>
</dbReference>
<dbReference type="Proteomes" id="UP000294613">
    <property type="component" value="Unassembled WGS sequence"/>
</dbReference>
<dbReference type="Gene3D" id="3.60.40.10">
    <property type="entry name" value="PPM-type phosphatase domain"/>
    <property type="match status" value="1"/>
</dbReference>
<dbReference type="SUPFAM" id="SSF81606">
    <property type="entry name" value="PP2C-like"/>
    <property type="match status" value="1"/>
</dbReference>
<gene>
    <name evidence="4" type="ORF">EDD74_10553</name>
    <name evidence="3" type="ORF">FAEUMB_01040</name>
</gene>
<dbReference type="SMART" id="SM00331">
    <property type="entry name" value="PP2C_SIG"/>
    <property type="match status" value="1"/>
</dbReference>
<dbReference type="GO" id="GO:0016791">
    <property type="term" value="F:phosphatase activity"/>
    <property type="evidence" value="ECO:0007669"/>
    <property type="project" value="TreeGrafter"/>
</dbReference>
<dbReference type="InterPro" id="IPR001932">
    <property type="entry name" value="PPM-type_phosphatase-like_dom"/>
</dbReference>
<dbReference type="InterPro" id="IPR045768">
    <property type="entry name" value="SpoIIE_N"/>
</dbReference>